<name>A0ACC0P713_RHOML</name>
<dbReference type="EMBL" id="CM046391">
    <property type="protein sequence ID" value="KAI8560792.1"/>
    <property type="molecule type" value="Genomic_DNA"/>
</dbReference>
<sequence>MWRSKVVVVGRGREGCCSPARGCCRWREGAAAVAAEEEVATGLICSGICWCGRDIVCIYLVGEGEGYLSLQ</sequence>
<gene>
    <name evidence="1" type="ORF">RHMOL_Rhmol04G0283200</name>
</gene>
<protein>
    <submittedName>
        <fullName evidence="1">Uncharacterized protein</fullName>
    </submittedName>
</protein>
<proteinExistence type="predicted"/>
<evidence type="ECO:0000313" key="1">
    <source>
        <dbReference type="EMBL" id="KAI8560792.1"/>
    </source>
</evidence>
<organism evidence="1 2">
    <name type="scientific">Rhododendron molle</name>
    <name type="common">Chinese azalea</name>
    <name type="synonym">Azalea mollis</name>
    <dbReference type="NCBI Taxonomy" id="49168"/>
    <lineage>
        <taxon>Eukaryota</taxon>
        <taxon>Viridiplantae</taxon>
        <taxon>Streptophyta</taxon>
        <taxon>Embryophyta</taxon>
        <taxon>Tracheophyta</taxon>
        <taxon>Spermatophyta</taxon>
        <taxon>Magnoliopsida</taxon>
        <taxon>eudicotyledons</taxon>
        <taxon>Gunneridae</taxon>
        <taxon>Pentapetalae</taxon>
        <taxon>asterids</taxon>
        <taxon>Ericales</taxon>
        <taxon>Ericaceae</taxon>
        <taxon>Ericoideae</taxon>
        <taxon>Rhodoreae</taxon>
        <taxon>Rhododendron</taxon>
    </lineage>
</organism>
<keyword evidence="2" id="KW-1185">Reference proteome</keyword>
<comment type="caution">
    <text evidence="1">The sequence shown here is derived from an EMBL/GenBank/DDBJ whole genome shotgun (WGS) entry which is preliminary data.</text>
</comment>
<dbReference type="Proteomes" id="UP001062846">
    <property type="component" value="Chromosome 4"/>
</dbReference>
<reference evidence="1" key="1">
    <citation type="submission" date="2022-02" db="EMBL/GenBank/DDBJ databases">
        <title>Plant Genome Project.</title>
        <authorList>
            <person name="Zhang R.-G."/>
        </authorList>
    </citation>
    <scope>NUCLEOTIDE SEQUENCE</scope>
    <source>
        <strain evidence="1">AT1</strain>
    </source>
</reference>
<accession>A0ACC0P713</accession>
<evidence type="ECO:0000313" key="2">
    <source>
        <dbReference type="Proteomes" id="UP001062846"/>
    </source>
</evidence>